<dbReference type="EMBL" id="QPFP01000477">
    <property type="protein sequence ID" value="TEB10143.1"/>
    <property type="molecule type" value="Genomic_DNA"/>
</dbReference>
<proteinExistence type="predicted"/>
<name>A0A4Y7RMP9_COPMI</name>
<evidence type="ECO:0000313" key="2">
    <source>
        <dbReference type="Proteomes" id="UP000298030"/>
    </source>
</evidence>
<gene>
    <name evidence="1" type="ORF">FA13DRAFT_1034492</name>
</gene>
<protein>
    <submittedName>
        <fullName evidence="1">Uncharacterized protein</fullName>
    </submittedName>
</protein>
<comment type="caution">
    <text evidence="1">The sequence shown here is derived from an EMBL/GenBank/DDBJ whole genome shotgun (WGS) entry which is preliminary data.</text>
</comment>
<dbReference type="AlphaFoldDB" id="A0A4Y7RMP9"/>
<sequence>MAIRSGKLQADGPWAFRPACWPRQTHVLGLSTTYAPPARDRWRTYLINMSGCLIQLRWGLVCRMDESLLDLH</sequence>
<dbReference type="Proteomes" id="UP000298030">
    <property type="component" value="Unassembled WGS sequence"/>
</dbReference>
<accession>A0A4Y7RMP9</accession>
<organism evidence="1 2">
    <name type="scientific">Coprinellus micaceus</name>
    <name type="common">Glistening ink-cap mushroom</name>
    <name type="synonym">Coprinus micaceus</name>
    <dbReference type="NCBI Taxonomy" id="71717"/>
    <lineage>
        <taxon>Eukaryota</taxon>
        <taxon>Fungi</taxon>
        <taxon>Dikarya</taxon>
        <taxon>Basidiomycota</taxon>
        <taxon>Agaricomycotina</taxon>
        <taxon>Agaricomycetes</taxon>
        <taxon>Agaricomycetidae</taxon>
        <taxon>Agaricales</taxon>
        <taxon>Agaricineae</taxon>
        <taxon>Psathyrellaceae</taxon>
        <taxon>Coprinellus</taxon>
    </lineage>
</organism>
<evidence type="ECO:0000313" key="1">
    <source>
        <dbReference type="EMBL" id="TEB10143.1"/>
    </source>
</evidence>
<keyword evidence="2" id="KW-1185">Reference proteome</keyword>
<reference evidence="1 2" key="1">
    <citation type="journal article" date="2019" name="Nat. Ecol. Evol.">
        <title>Megaphylogeny resolves global patterns of mushroom evolution.</title>
        <authorList>
            <person name="Varga T."/>
            <person name="Krizsan K."/>
            <person name="Foldi C."/>
            <person name="Dima B."/>
            <person name="Sanchez-Garcia M."/>
            <person name="Sanchez-Ramirez S."/>
            <person name="Szollosi G.J."/>
            <person name="Szarkandi J.G."/>
            <person name="Papp V."/>
            <person name="Albert L."/>
            <person name="Andreopoulos W."/>
            <person name="Angelini C."/>
            <person name="Antonin V."/>
            <person name="Barry K.W."/>
            <person name="Bougher N.L."/>
            <person name="Buchanan P."/>
            <person name="Buyck B."/>
            <person name="Bense V."/>
            <person name="Catcheside P."/>
            <person name="Chovatia M."/>
            <person name="Cooper J."/>
            <person name="Damon W."/>
            <person name="Desjardin D."/>
            <person name="Finy P."/>
            <person name="Geml J."/>
            <person name="Haridas S."/>
            <person name="Hughes K."/>
            <person name="Justo A."/>
            <person name="Karasinski D."/>
            <person name="Kautmanova I."/>
            <person name="Kiss B."/>
            <person name="Kocsube S."/>
            <person name="Kotiranta H."/>
            <person name="LaButti K.M."/>
            <person name="Lechner B.E."/>
            <person name="Liimatainen K."/>
            <person name="Lipzen A."/>
            <person name="Lukacs Z."/>
            <person name="Mihaltcheva S."/>
            <person name="Morgado L.N."/>
            <person name="Niskanen T."/>
            <person name="Noordeloos M.E."/>
            <person name="Ohm R.A."/>
            <person name="Ortiz-Santana B."/>
            <person name="Ovrebo C."/>
            <person name="Racz N."/>
            <person name="Riley R."/>
            <person name="Savchenko A."/>
            <person name="Shiryaev A."/>
            <person name="Soop K."/>
            <person name="Spirin V."/>
            <person name="Szebenyi C."/>
            <person name="Tomsovsky M."/>
            <person name="Tulloss R.E."/>
            <person name="Uehling J."/>
            <person name="Grigoriev I.V."/>
            <person name="Vagvolgyi C."/>
            <person name="Papp T."/>
            <person name="Martin F.M."/>
            <person name="Miettinen O."/>
            <person name="Hibbett D.S."/>
            <person name="Nagy L.G."/>
        </authorList>
    </citation>
    <scope>NUCLEOTIDE SEQUENCE [LARGE SCALE GENOMIC DNA]</scope>
    <source>
        <strain evidence="1 2">FP101781</strain>
    </source>
</reference>